<dbReference type="AlphaFoldDB" id="A0A1Y0Z967"/>
<reference evidence="1 2" key="1">
    <citation type="journal article" date="2015" name="Genome Announc.">
        <title>Complete Genome Sequence of Methylobacterium aquaticum Strain 22A, Isolated from Racomitrium japonicum Moss.</title>
        <authorList>
            <person name="Tani A."/>
            <person name="Ogura Y."/>
            <person name="Hayashi T."/>
            <person name="Kimbara K."/>
        </authorList>
    </citation>
    <scope>NUCLEOTIDE SEQUENCE [LARGE SCALE GENOMIC DNA]</scope>
    <source>
        <strain evidence="1 2">MA-22A</strain>
        <plasmid evidence="2">Plasmid pMaq22A_2p DNA</plasmid>
    </source>
</reference>
<proteinExistence type="predicted"/>
<dbReference type="EMBL" id="AP014706">
    <property type="protein sequence ID" value="BAR47368.1"/>
    <property type="molecule type" value="Genomic_DNA"/>
</dbReference>
<geneLocation type="plasmid" evidence="2">
    <name>pMaq22A_2p DNA</name>
</geneLocation>
<evidence type="ECO:0000313" key="1">
    <source>
        <dbReference type="EMBL" id="BAR47368.1"/>
    </source>
</evidence>
<dbReference type="Proteomes" id="UP000061432">
    <property type="component" value="Plasmid pMaq22A_2p"/>
</dbReference>
<reference evidence="2" key="2">
    <citation type="submission" date="2015-01" db="EMBL/GenBank/DDBJ databases">
        <title>Complete genome sequence of Methylobacterium aquaticum strain 22A.</title>
        <authorList>
            <person name="Tani A."/>
            <person name="Ogura Y."/>
            <person name="Hayashi T."/>
        </authorList>
    </citation>
    <scope>NUCLEOTIDE SEQUENCE [LARGE SCALE GENOMIC DNA]</scope>
    <source>
        <strain evidence="2">MA-22A</strain>
        <plasmid evidence="2">Plasmid pMaq22A_2p DNA</plasmid>
    </source>
</reference>
<keyword evidence="1" id="KW-0614">Plasmid</keyword>
<name>A0A1Y0Z967_9HYPH</name>
<organism evidence="1 2">
    <name type="scientific">Methylobacterium aquaticum</name>
    <dbReference type="NCBI Taxonomy" id="270351"/>
    <lineage>
        <taxon>Bacteria</taxon>
        <taxon>Pseudomonadati</taxon>
        <taxon>Pseudomonadota</taxon>
        <taxon>Alphaproteobacteria</taxon>
        <taxon>Hyphomicrobiales</taxon>
        <taxon>Methylobacteriaceae</taxon>
        <taxon>Methylobacterium</taxon>
    </lineage>
</organism>
<dbReference type="KEGG" id="maqu:Maq22A_2p42745"/>
<protein>
    <submittedName>
        <fullName evidence="1">Predicted flavoprotein</fullName>
    </submittedName>
</protein>
<evidence type="ECO:0000313" key="2">
    <source>
        <dbReference type="Proteomes" id="UP000061432"/>
    </source>
</evidence>
<sequence length="226" mass="24791">MTDWAGRLISPEVAARVGPCRGIGSGTARDPGLWHDELRNLWTPTTQAGLCFHSGNLQQSRHFSRYLGLQRRPATRACRSRSTVRPSRHCSKTAAPPNELVRRCKASQSGRRRRCAGRLRIDESMPRREGIIRGRCGPTARPVNIGVARARGDAGRGGERRRCTSCCTTGRRCSALTRGMAFRGFCDPKSRAQALAASVDPWNAVVHDPGCSRDCSRACGRMHTPA</sequence>
<accession>A0A1Y0Z967</accession>
<gene>
    <name evidence="1" type="primary">trkA</name>
    <name evidence="1" type="ORF">Maq22A_2p42745</name>
</gene>